<organism evidence="8 9">
    <name type="scientific">Noviherbaspirillum denitrificans</name>
    <dbReference type="NCBI Taxonomy" id="1968433"/>
    <lineage>
        <taxon>Bacteria</taxon>
        <taxon>Pseudomonadati</taxon>
        <taxon>Pseudomonadota</taxon>
        <taxon>Betaproteobacteria</taxon>
        <taxon>Burkholderiales</taxon>
        <taxon>Oxalobacteraceae</taxon>
        <taxon>Noviherbaspirillum</taxon>
    </lineage>
</organism>
<protein>
    <submittedName>
        <fullName evidence="8">Sulfurtransferase</fullName>
    </submittedName>
</protein>
<evidence type="ECO:0000256" key="4">
    <source>
        <dbReference type="ARBA" id="ARBA00022989"/>
    </source>
</evidence>
<comment type="caution">
    <text evidence="8">The sequence shown here is derived from an EMBL/GenBank/DDBJ whole genome shotgun (WGS) entry which is preliminary data.</text>
</comment>
<dbReference type="PROSITE" id="PS50206">
    <property type="entry name" value="RHODANESE_3"/>
    <property type="match status" value="1"/>
</dbReference>
<dbReference type="SUPFAM" id="SSF52821">
    <property type="entry name" value="Rhodanese/Cell cycle control phosphatase"/>
    <property type="match status" value="1"/>
</dbReference>
<keyword evidence="9" id="KW-1185">Reference proteome</keyword>
<name>A0A254TDT0_9BURK</name>
<feature type="transmembrane region" description="Helical" evidence="6">
    <location>
        <begin position="47"/>
        <end position="70"/>
    </location>
</feature>
<dbReference type="InterPro" id="IPR036873">
    <property type="entry name" value="Rhodanese-like_dom_sf"/>
</dbReference>
<evidence type="ECO:0000256" key="3">
    <source>
        <dbReference type="ARBA" id="ARBA00022692"/>
    </source>
</evidence>
<evidence type="ECO:0000256" key="5">
    <source>
        <dbReference type="ARBA" id="ARBA00023136"/>
    </source>
</evidence>
<dbReference type="PANTHER" id="PTHR42709:SF6">
    <property type="entry name" value="UNDECAPRENYL PHOSPHATE TRANSPORTER A"/>
    <property type="match status" value="1"/>
</dbReference>
<dbReference type="PANTHER" id="PTHR42709">
    <property type="entry name" value="ALKALINE PHOSPHATASE LIKE PROTEIN"/>
    <property type="match status" value="1"/>
</dbReference>
<keyword evidence="5 6" id="KW-0472">Membrane</keyword>
<evidence type="ECO:0000313" key="9">
    <source>
        <dbReference type="Proteomes" id="UP000197535"/>
    </source>
</evidence>
<evidence type="ECO:0000256" key="2">
    <source>
        <dbReference type="ARBA" id="ARBA00022475"/>
    </source>
</evidence>
<dbReference type="InterPro" id="IPR001763">
    <property type="entry name" value="Rhodanese-like_dom"/>
</dbReference>
<feature type="transmembrane region" description="Helical" evidence="6">
    <location>
        <begin position="135"/>
        <end position="157"/>
    </location>
</feature>
<keyword evidence="8" id="KW-0808">Transferase</keyword>
<evidence type="ECO:0000256" key="6">
    <source>
        <dbReference type="SAM" id="Phobius"/>
    </source>
</evidence>
<feature type="transmembrane region" description="Helical" evidence="6">
    <location>
        <begin position="12"/>
        <end position="35"/>
    </location>
</feature>
<evidence type="ECO:0000313" key="8">
    <source>
        <dbReference type="EMBL" id="OWW20806.1"/>
    </source>
</evidence>
<reference evidence="8 9" key="1">
    <citation type="submission" date="2016-02" db="EMBL/GenBank/DDBJ databases">
        <authorList>
            <person name="Wen L."/>
            <person name="He K."/>
            <person name="Yang H."/>
        </authorList>
    </citation>
    <scope>NUCLEOTIDE SEQUENCE [LARGE SCALE GENOMIC DNA]</scope>
    <source>
        <strain evidence="8 9">TSA40</strain>
    </source>
</reference>
<keyword evidence="3 6" id="KW-0812">Transmembrane</keyword>
<dbReference type="Gene3D" id="3.40.250.10">
    <property type="entry name" value="Rhodanese-like domain"/>
    <property type="match status" value="1"/>
</dbReference>
<dbReference type="Proteomes" id="UP000197535">
    <property type="component" value="Unassembled WGS sequence"/>
</dbReference>
<proteinExistence type="predicted"/>
<dbReference type="GO" id="GO:0005886">
    <property type="term" value="C:plasma membrane"/>
    <property type="evidence" value="ECO:0007669"/>
    <property type="project" value="UniProtKB-SubCell"/>
</dbReference>
<keyword evidence="4 6" id="KW-1133">Transmembrane helix</keyword>
<accession>A0A254TDT0</accession>
<feature type="domain" description="Rhodanese" evidence="7">
    <location>
        <begin position="217"/>
        <end position="305"/>
    </location>
</feature>
<feature type="transmembrane region" description="Helical" evidence="6">
    <location>
        <begin position="169"/>
        <end position="192"/>
    </location>
</feature>
<evidence type="ECO:0000256" key="1">
    <source>
        <dbReference type="ARBA" id="ARBA00004651"/>
    </source>
</evidence>
<dbReference type="EMBL" id="LSTO01000001">
    <property type="protein sequence ID" value="OWW20806.1"/>
    <property type="molecule type" value="Genomic_DNA"/>
</dbReference>
<dbReference type="InterPro" id="IPR051311">
    <property type="entry name" value="DedA_domain"/>
</dbReference>
<evidence type="ECO:0000259" key="7">
    <source>
        <dbReference type="PROSITE" id="PS50206"/>
    </source>
</evidence>
<dbReference type="Pfam" id="PF09335">
    <property type="entry name" value="VTT_dom"/>
    <property type="match status" value="1"/>
</dbReference>
<dbReference type="InterPro" id="IPR032816">
    <property type="entry name" value="VTT_dom"/>
</dbReference>
<sequence length="315" mass="34259">MERLIDLLQQYGPLIVFLNVLLEQAGLPLPAYPVLVVAGALAADGQFTWYECLATAVLACLITDSAWYLAGRTHGSRILKTLCRISLSPDYCVSSTEERFRRWGSKSLLVSKFVPGFNTIAPPMSGVLRVPKGRYLVFTVVGTLLWAGSALALGGLFHKSIDRLLDVLAGMGTAAGIALLLLLILFLVAKYAERQRFLKSLRMARISVDELWDAMQRGDRPAVIDARSPASQALEAPIPGAILYGQEGHLEELARLPRDLPVIVYCNCPNEATAAKVARELMGHGFADVRPLVGGLDAWNAWHASSKGQEFSTQG</sequence>
<dbReference type="AlphaFoldDB" id="A0A254TDT0"/>
<dbReference type="RefSeq" id="WP_088707671.1">
    <property type="nucleotide sequence ID" value="NZ_LSTO01000001.1"/>
</dbReference>
<dbReference type="GO" id="GO:0016740">
    <property type="term" value="F:transferase activity"/>
    <property type="evidence" value="ECO:0007669"/>
    <property type="project" value="UniProtKB-KW"/>
</dbReference>
<dbReference type="Pfam" id="PF00581">
    <property type="entry name" value="Rhodanese"/>
    <property type="match status" value="1"/>
</dbReference>
<dbReference type="OrthoDB" id="21108at2"/>
<keyword evidence="2" id="KW-1003">Cell membrane</keyword>
<comment type="subcellular location">
    <subcellularLocation>
        <location evidence="1">Cell membrane</location>
        <topology evidence="1">Multi-pass membrane protein</topology>
    </subcellularLocation>
</comment>
<gene>
    <name evidence="8" type="ORF">AYR66_16355</name>
</gene>